<feature type="domain" description="ABC-2 type transporter transmembrane" evidence="6">
    <location>
        <begin position="28"/>
        <end position="344"/>
    </location>
</feature>
<evidence type="ECO:0000256" key="2">
    <source>
        <dbReference type="ARBA" id="ARBA00022692"/>
    </source>
</evidence>
<reference evidence="7 8" key="1">
    <citation type="submission" date="2019-06" db="EMBL/GenBank/DDBJ databases">
        <title>Sequencing the genomes of 1000 actinobacteria strains.</title>
        <authorList>
            <person name="Klenk H.-P."/>
        </authorList>
    </citation>
    <scope>NUCLEOTIDE SEQUENCE [LARGE SCALE GENOMIC DNA]</scope>
    <source>
        <strain evidence="7 8">DSM 4813</strain>
    </source>
</reference>
<evidence type="ECO:0000313" key="8">
    <source>
        <dbReference type="Proteomes" id="UP000315389"/>
    </source>
</evidence>
<keyword evidence="2 5" id="KW-0812">Transmembrane</keyword>
<feature type="transmembrane region" description="Helical" evidence="5">
    <location>
        <begin position="325"/>
        <end position="347"/>
    </location>
</feature>
<dbReference type="EMBL" id="VFOS01000001">
    <property type="protein sequence ID" value="TQL64451.1"/>
    <property type="molecule type" value="Genomic_DNA"/>
</dbReference>
<accession>A0A542ZVU5</accession>
<name>A0A542ZVU5_RARFA</name>
<proteinExistence type="predicted"/>
<evidence type="ECO:0000313" key="7">
    <source>
        <dbReference type="EMBL" id="TQL64451.1"/>
    </source>
</evidence>
<dbReference type="RefSeq" id="WP_142119414.1">
    <property type="nucleotide sequence ID" value="NZ_BAAASV010000003.1"/>
</dbReference>
<comment type="subcellular location">
    <subcellularLocation>
        <location evidence="1">Membrane</location>
        <topology evidence="1">Multi-pass membrane protein</topology>
    </subcellularLocation>
</comment>
<protein>
    <submittedName>
        <fullName evidence="7">ABC-2 type transport system permease protein</fullName>
    </submittedName>
</protein>
<evidence type="ECO:0000256" key="4">
    <source>
        <dbReference type="ARBA" id="ARBA00023136"/>
    </source>
</evidence>
<sequence>MTAHAPLRSSTAIRLVAAREIGAQLRSKSFIISTVVMLVLILAAIVGSALLGGGDSRAPVAAIPQTEAYVADNPALEVTVYEDENAARAAVLAGDEDAAILPSSDSAQDPFGFYLVAAQDAPIDAIDALSAAPRVELLEPPTTSEGLRYLVSFAFGIVFMVAALTFGSMIAQNTVVEKQTRTVEILLSAVPARSLLGGKILGNSALAVGQTALIVGTAMIGLVVTGQADILQVLSVSMLWFVAFFVVGFVMLAAVYAGSASLVSRIEDTGSVLTPVTWLAMAPYFVVVFFSTNETVMAIASYVPFSAPVAMPVRVFMGTAAWWEPLISLAVLAGSAWVGIALAAAVYSRTVLRTGARVKLKDALTAEK</sequence>
<evidence type="ECO:0000256" key="5">
    <source>
        <dbReference type="SAM" id="Phobius"/>
    </source>
</evidence>
<dbReference type="AlphaFoldDB" id="A0A542ZVU5"/>
<feature type="transmembrane region" description="Helical" evidence="5">
    <location>
        <begin position="230"/>
        <end position="257"/>
    </location>
</feature>
<dbReference type="PANTHER" id="PTHR43471:SF1">
    <property type="entry name" value="ABC TRANSPORTER PERMEASE PROTEIN NOSY-RELATED"/>
    <property type="match status" value="1"/>
</dbReference>
<comment type="caution">
    <text evidence="7">The sequence shown here is derived from an EMBL/GenBank/DDBJ whole genome shotgun (WGS) entry which is preliminary data.</text>
</comment>
<evidence type="ECO:0000256" key="1">
    <source>
        <dbReference type="ARBA" id="ARBA00004141"/>
    </source>
</evidence>
<keyword evidence="8" id="KW-1185">Reference proteome</keyword>
<dbReference type="Proteomes" id="UP000315389">
    <property type="component" value="Unassembled WGS sequence"/>
</dbReference>
<dbReference type="Pfam" id="PF12698">
    <property type="entry name" value="ABC2_membrane_3"/>
    <property type="match status" value="1"/>
</dbReference>
<feature type="transmembrane region" description="Helical" evidence="5">
    <location>
        <begin position="200"/>
        <end position="224"/>
    </location>
</feature>
<dbReference type="GO" id="GO:0140359">
    <property type="term" value="F:ABC-type transporter activity"/>
    <property type="evidence" value="ECO:0007669"/>
    <property type="project" value="InterPro"/>
</dbReference>
<feature type="transmembrane region" description="Helical" evidence="5">
    <location>
        <begin position="278"/>
        <end position="305"/>
    </location>
</feature>
<feature type="transmembrane region" description="Helical" evidence="5">
    <location>
        <begin position="29"/>
        <end position="51"/>
    </location>
</feature>
<evidence type="ECO:0000256" key="3">
    <source>
        <dbReference type="ARBA" id="ARBA00022989"/>
    </source>
</evidence>
<organism evidence="7 8">
    <name type="scientific">Rarobacter faecitabidus</name>
    <dbReference type="NCBI Taxonomy" id="13243"/>
    <lineage>
        <taxon>Bacteria</taxon>
        <taxon>Bacillati</taxon>
        <taxon>Actinomycetota</taxon>
        <taxon>Actinomycetes</taxon>
        <taxon>Micrococcales</taxon>
        <taxon>Rarobacteraceae</taxon>
        <taxon>Rarobacter</taxon>
    </lineage>
</organism>
<dbReference type="OrthoDB" id="3268959at2"/>
<dbReference type="PANTHER" id="PTHR43471">
    <property type="entry name" value="ABC TRANSPORTER PERMEASE"/>
    <property type="match status" value="1"/>
</dbReference>
<gene>
    <name evidence="7" type="ORF">FB461_0955</name>
</gene>
<dbReference type="InterPro" id="IPR013525">
    <property type="entry name" value="ABC2_TM"/>
</dbReference>
<feature type="transmembrane region" description="Helical" evidence="5">
    <location>
        <begin position="149"/>
        <end position="171"/>
    </location>
</feature>
<keyword evidence="4 5" id="KW-0472">Membrane</keyword>
<keyword evidence="3 5" id="KW-1133">Transmembrane helix</keyword>
<dbReference type="GO" id="GO:0016020">
    <property type="term" value="C:membrane"/>
    <property type="evidence" value="ECO:0007669"/>
    <property type="project" value="UniProtKB-SubCell"/>
</dbReference>
<evidence type="ECO:0000259" key="6">
    <source>
        <dbReference type="Pfam" id="PF12698"/>
    </source>
</evidence>